<dbReference type="Proteomes" id="UP000070565">
    <property type="component" value="Unassembled WGS sequence"/>
</dbReference>
<evidence type="ECO:0000313" key="1">
    <source>
        <dbReference type="EMBL" id="KXB02612.1"/>
    </source>
</evidence>
<gene>
    <name evidence="1" type="ORF">AKJ45_03425</name>
</gene>
<sequence>MQFNKISELLSEKPAAIIWLSGIEGETDFPEIRQKWGIKSDVLYKESTSTGNIYRESLEELGLITTKVARRGKFKVQSNLDWVPSFFKQLLDKHKNSPVVPHYVTIIEKIMPKEVGAMIRILNSNAFKKGCMKLDFLVGEIKKARFKSAFWKEIENKNYAPPIPEEAKMISFVGDSSGPIFDRPFKVPTKEERIALVKRVKKAEEEPWKFSFRWLDVLLSKCQCLALARAFEEDSRCLEYWKSGHVHVEPPVEIFARGSNVVENTHKKIKEKGYEIPKEIEPYFTFDDLVDRQIKFLDRIKEDWPEIWSEVKERFLRKELKET</sequence>
<accession>A0A133V867</accession>
<proteinExistence type="predicted"/>
<keyword evidence="2" id="KW-1185">Reference proteome</keyword>
<dbReference type="EMBL" id="LHXZ01000057">
    <property type="protein sequence ID" value="KXB02612.1"/>
    <property type="molecule type" value="Genomic_DNA"/>
</dbReference>
<reference evidence="1 2" key="1">
    <citation type="journal article" date="2016" name="Sci. Rep.">
        <title>Metabolic traits of an uncultured archaeal lineage -MSBL1- from brine pools of the Red Sea.</title>
        <authorList>
            <person name="Mwirichia R."/>
            <person name="Alam I."/>
            <person name="Rashid M."/>
            <person name="Vinu M."/>
            <person name="Ba-Alawi W."/>
            <person name="Anthony Kamau A."/>
            <person name="Kamanda Ngugi D."/>
            <person name="Goker M."/>
            <person name="Klenk H.P."/>
            <person name="Bajic V."/>
            <person name="Stingl U."/>
        </authorList>
    </citation>
    <scope>NUCLEOTIDE SEQUENCE [LARGE SCALE GENOMIC DNA]</scope>
    <source>
        <strain evidence="1">SCGC-AAA261F19</strain>
    </source>
</reference>
<dbReference type="AlphaFoldDB" id="A0A133V867"/>
<comment type="caution">
    <text evidence="1">The sequence shown here is derived from an EMBL/GenBank/DDBJ whole genome shotgun (WGS) entry which is preliminary data.</text>
</comment>
<name>A0A133V867_9EURY</name>
<protein>
    <submittedName>
        <fullName evidence="1">Uncharacterized protein</fullName>
    </submittedName>
</protein>
<evidence type="ECO:0000313" key="2">
    <source>
        <dbReference type="Proteomes" id="UP000070565"/>
    </source>
</evidence>
<organism evidence="1 2">
    <name type="scientific">candidate division MSBL1 archaeon SCGC-AAA261F19</name>
    <dbReference type="NCBI Taxonomy" id="1698275"/>
    <lineage>
        <taxon>Archaea</taxon>
        <taxon>Methanobacteriati</taxon>
        <taxon>Methanobacteriota</taxon>
        <taxon>candidate division MSBL1</taxon>
    </lineage>
</organism>